<evidence type="ECO:0000313" key="8">
    <source>
        <dbReference type="EMBL" id="ASP46846.1"/>
    </source>
</evidence>
<dbReference type="InterPro" id="IPR000682">
    <property type="entry name" value="PCMT"/>
</dbReference>
<dbReference type="NCBIfam" id="NF001453">
    <property type="entry name" value="PRK00312.1"/>
    <property type="match status" value="1"/>
</dbReference>
<gene>
    <name evidence="7" type="primary">pcm</name>
    <name evidence="8" type="ORF">B5D82_03065</name>
</gene>
<feature type="active site" evidence="7">
    <location>
        <position position="75"/>
    </location>
</feature>
<dbReference type="GO" id="GO:0030091">
    <property type="term" value="P:protein repair"/>
    <property type="evidence" value="ECO:0007669"/>
    <property type="project" value="UniProtKB-UniRule"/>
</dbReference>
<name>A0A222G4L0_9GAMM</name>
<comment type="function">
    <text evidence="7">Catalyzes the methyl esterification of L-isoaspartyl residues in peptides and proteins that result from spontaneous decomposition of normal L-aspartyl and L-asparaginyl residues. It plays a role in the repair and/or degradation of damaged proteins.</text>
</comment>
<evidence type="ECO:0000256" key="7">
    <source>
        <dbReference type="HAMAP-Rule" id="MF_00090"/>
    </source>
</evidence>
<dbReference type="Gene3D" id="3.40.50.150">
    <property type="entry name" value="Vaccinia Virus protein VP39"/>
    <property type="match status" value="1"/>
</dbReference>
<dbReference type="CDD" id="cd02440">
    <property type="entry name" value="AdoMet_MTases"/>
    <property type="match status" value="1"/>
</dbReference>
<evidence type="ECO:0000313" key="9">
    <source>
        <dbReference type="Proteomes" id="UP000202259"/>
    </source>
</evidence>
<keyword evidence="4 7" id="KW-0489">Methyltransferase</keyword>
<dbReference type="RefSeq" id="WP_081149157.1">
    <property type="nucleotide sequence ID" value="NZ_CP020465.1"/>
</dbReference>
<dbReference type="GO" id="GO:0032259">
    <property type="term" value="P:methylation"/>
    <property type="evidence" value="ECO:0007669"/>
    <property type="project" value="UniProtKB-KW"/>
</dbReference>
<comment type="subcellular location">
    <subcellularLocation>
        <location evidence="1 7">Cytoplasm</location>
    </subcellularLocation>
</comment>
<dbReference type="PANTHER" id="PTHR11579">
    <property type="entry name" value="PROTEIN-L-ISOASPARTATE O-METHYLTRANSFERASE"/>
    <property type="match status" value="1"/>
</dbReference>
<evidence type="ECO:0000256" key="2">
    <source>
        <dbReference type="ARBA" id="ARBA00005369"/>
    </source>
</evidence>
<comment type="catalytic activity">
    <reaction evidence="7">
        <text>[protein]-L-isoaspartate + S-adenosyl-L-methionine = [protein]-L-isoaspartate alpha-methyl ester + S-adenosyl-L-homocysteine</text>
        <dbReference type="Rhea" id="RHEA:12705"/>
        <dbReference type="Rhea" id="RHEA-COMP:12143"/>
        <dbReference type="Rhea" id="RHEA-COMP:12144"/>
        <dbReference type="ChEBI" id="CHEBI:57856"/>
        <dbReference type="ChEBI" id="CHEBI:59789"/>
        <dbReference type="ChEBI" id="CHEBI:90596"/>
        <dbReference type="ChEBI" id="CHEBI:90598"/>
        <dbReference type="EC" id="2.1.1.77"/>
    </reaction>
</comment>
<evidence type="ECO:0000256" key="5">
    <source>
        <dbReference type="ARBA" id="ARBA00022679"/>
    </source>
</evidence>
<keyword evidence="3 7" id="KW-0963">Cytoplasm</keyword>
<dbReference type="OrthoDB" id="9810066at2"/>
<organism evidence="8 9">
    <name type="scientific">Cognaticolwellia beringensis</name>
    <dbReference type="NCBI Taxonomy" id="1967665"/>
    <lineage>
        <taxon>Bacteria</taxon>
        <taxon>Pseudomonadati</taxon>
        <taxon>Pseudomonadota</taxon>
        <taxon>Gammaproteobacteria</taxon>
        <taxon>Alteromonadales</taxon>
        <taxon>Colwelliaceae</taxon>
        <taxon>Cognaticolwellia</taxon>
    </lineage>
</organism>
<dbReference type="HAMAP" id="MF_00090">
    <property type="entry name" value="PIMT"/>
    <property type="match status" value="1"/>
</dbReference>
<protein>
    <recommendedName>
        <fullName evidence="7">Protein-L-isoaspartate O-methyltransferase</fullName>
        <ecNumber evidence="7">2.1.1.77</ecNumber>
    </recommendedName>
    <alternativeName>
        <fullName evidence="7">L-isoaspartyl protein carboxyl methyltransferase</fullName>
    </alternativeName>
    <alternativeName>
        <fullName evidence="7">Protein L-isoaspartyl methyltransferase</fullName>
    </alternativeName>
    <alternativeName>
        <fullName evidence="7">Protein-beta-aspartate methyltransferase</fullName>
        <shortName evidence="7">PIMT</shortName>
    </alternativeName>
</protein>
<reference evidence="8 9" key="1">
    <citation type="submission" date="2017-08" db="EMBL/GenBank/DDBJ databases">
        <title>Complete genome of Colwellia sp. NB097-1, a psychrophile bacterium ioslated from Bering Sea.</title>
        <authorList>
            <person name="Chen X."/>
        </authorList>
    </citation>
    <scope>NUCLEOTIDE SEQUENCE [LARGE SCALE GENOMIC DNA]</scope>
    <source>
        <strain evidence="8 9">NB097-1</strain>
    </source>
</reference>
<keyword evidence="9" id="KW-1185">Reference proteome</keyword>
<dbReference type="InterPro" id="IPR029063">
    <property type="entry name" value="SAM-dependent_MTases_sf"/>
</dbReference>
<dbReference type="Pfam" id="PF01135">
    <property type="entry name" value="PCMT"/>
    <property type="match status" value="1"/>
</dbReference>
<evidence type="ECO:0000256" key="3">
    <source>
        <dbReference type="ARBA" id="ARBA00022490"/>
    </source>
</evidence>
<keyword evidence="6 7" id="KW-0949">S-adenosyl-L-methionine</keyword>
<comment type="similarity">
    <text evidence="2 7">Belongs to the methyltransferase superfamily. L-isoaspartyl/D-aspartyl protein methyltransferase family.</text>
</comment>
<evidence type="ECO:0000256" key="1">
    <source>
        <dbReference type="ARBA" id="ARBA00004496"/>
    </source>
</evidence>
<dbReference type="SUPFAM" id="SSF53335">
    <property type="entry name" value="S-adenosyl-L-methionine-dependent methyltransferases"/>
    <property type="match status" value="1"/>
</dbReference>
<dbReference type="KEGG" id="cber:B5D82_03065"/>
<dbReference type="GO" id="GO:0005737">
    <property type="term" value="C:cytoplasm"/>
    <property type="evidence" value="ECO:0007669"/>
    <property type="project" value="UniProtKB-SubCell"/>
</dbReference>
<dbReference type="GO" id="GO:0004719">
    <property type="term" value="F:protein-L-isoaspartate (D-aspartate) O-methyltransferase activity"/>
    <property type="evidence" value="ECO:0007669"/>
    <property type="project" value="UniProtKB-UniRule"/>
</dbReference>
<dbReference type="PANTHER" id="PTHR11579:SF0">
    <property type="entry name" value="PROTEIN-L-ISOASPARTATE(D-ASPARTATE) O-METHYLTRANSFERASE"/>
    <property type="match status" value="1"/>
</dbReference>
<keyword evidence="5 7" id="KW-0808">Transferase</keyword>
<evidence type="ECO:0000256" key="6">
    <source>
        <dbReference type="ARBA" id="ARBA00022691"/>
    </source>
</evidence>
<dbReference type="EC" id="2.1.1.77" evidence="7"/>
<proteinExistence type="inferred from homology"/>
<evidence type="ECO:0000256" key="4">
    <source>
        <dbReference type="ARBA" id="ARBA00022603"/>
    </source>
</evidence>
<dbReference type="NCBIfam" id="TIGR00080">
    <property type="entry name" value="pimt"/>
    <property type="match status" value="1"/>
</dbReference>
<dbReference type="FunFam" id="3.40.50.150:FF:000010">
    <property type="entry name" value="Protein-L-isoaspartate O-methyltransferase"/>
    <property type="match status" value="1"/>
</dbReference>
<dbReference type="AlphaFoldDB" id="A0A222G4L0"/>
<dbReference type="Proteomes" id="UP000202259">
    <property type="component" value="Chromosome"/>
</dbReference>
<dbReference type="EMBL" id="CP020465">
    <property type="protein sequence ID" value="ASP46846.1"/>
    <property type="molecule type" value="Genomic_DNA"/>
</dbReference>
<accession>A0A222G4L0</accession>
<sequence length="225" mass="24494">MKQSNINARVGSNIGGKSSRSGELLAQKLLVEGIKNQQVLRAIARSPRHIFVPEILAHKAYDNTALPIGQGQTISQPYIVAKMSELLLADGVPDSILEIGTGSGYQTSILAQLTAKVFSVERIKSLQWQAKRRLRTMDLHNVAMKHGDGWQGWQSKAPFQAIIVTAAPTEVPPALLEQLADGGRLIIPVGEQSQVLKLITRHGDEFKEQQIEAVRFVPLVPGALG</sequence>